<organism evidence="6 7">
    <name type="scientific">Luteibaculum oceani</name>
    <dbReference type="NCBI Taxonomy" id="1294296"/>
    <lineage>
        <taxon>Bacteria</taxon>
        <taxon>Pseudomonadati</taxon>
        <taxon>Bacteroidota</taxon>
        <taxon>Flavobacteriia</taxon>
        <taxon>Flavobacteriales</taxon>
        <taxon>Luteibaculaceae</taxon>
        <taxon>Luteibaculum</taxon>
    </lineage>
</organism>
<dbReference type="GO" id="GO:0002188">
    <property type="term" value="P:translation reinitiation"/>
    <property type="evidence" value="ECO:0007669"/>
    <property type="project" value="TreeGrafter"/>
</dbReference>
<accession>A0A5C6VAL0</accession>
<dbReference type="GO" id="GO:0006417">
    <property type="term" value="P:regulation of translation"/>
    <property type="evidence" value="ECO:0007669"/>
    <property type="project" value="UniProtKB-KW"/>
</dbReference>
<keyword evidence="3" id="KW-0648">Protein biosynthesis</keyword>
<dbReference type="InterPro" id="IPR036877">
    <property type="entry name" value="SUI1_dom_sf"/>
</dbReference>
<dbReference type="GO" id="GO:0003729">
    <property type="term" value="F:mRNA binding"/>
    <property type="evidence" value="ECO:0007669"/>
    <property type="project" value="TreeGrafter"/>
</dbReference>
<comment type="caution">
    <text evidence="6">The sequence shown here is derived from an EMBL/GenBank/DDBJ whole genome shotgun (WGS) entry which is preliminary data.</text>
</comment>
<evidence type="ECO:0000256" key="1">
    <source>
        <dbReference type="ARBA" id="ARBA00005422"/>
    </source>
</evidence>
<evidence type="ECO:0000259" key="5">
    <source>
        <dbReference type="PROSITE" id="PS50296"/>
    </source>
</evidence>
<keyword evidence="7" id="KW-1185">Reference proteome</keyword>
<reference evidence="6 7" key="1">
    <citation type="submission" date="2019-08" db="EMBL/GenBank/DDBJ databases">
        <title>Genome of Luteibaculum oceani JCM 18817.</title>
        <authorList>
            <person name="Bowman J.P."/>
        </authorList>
    </citation>
    <scope>NUCLEOTIDE SEQUENCE [LARGE SCALE GENOMIC DNA]</scope>
    <source>
        <strain evidence="6 7">JCM 18817</strain>
    </source>
</reference>
<dbReference type="Gene3D" id="3.30.780.10">
    <property type="entry name" value="SUI1-like domain"/>
    <property type="match status" value="1"/>
</dbReference>
<evidence type="ECO:0000313" key="6">
    <source>
        <dbReference type="EMBL" id="TXC81356.1"/>
    </source>
</evidence>
<dbReference type="GO" id="GO:0003743">
    <property type="term" value="F:translation initiation factor activity"/>
    <property type="evidence" value="ECO:0007669"/>
    <property type="project" value="UniProtKB-KW"/>
</dbReference>
<evidence type="ECO:0000256" key="2">
    <source>
        <dbReference type="ARBA" id="ARBA00022845"/>
    </source>
</evidence>
<protein>
    <submittedName>
        <fullName evidence="6">Translation initiation factor</fullName>
    </submittedName>
</protein>
<evidence type="ECO:0000256" key="3">
    <source>
        <dbReference type="ARBA" id="ARBA00022917"/>
    </source>
</evidence>
<dbReference type="AlphaFoldDB" id="A0A5C6VAL0"/>
<dbReference type="InterPro" id="IPR050318">
    <property type="entry name" value="DENR/SUI1_TIF"/>
</dbReference>
<dbReference type="SUPFAM" id="SSF55159">
    <property type="entry name" value="eIF1-like"/>
    <property type="match status" value="1"/>
</dbReference>
<dbReference type="Pfam" id="PF01253">
    <property type="entry name" value="SUI1"/>
    <property type="match status" value="1"/>
</dbReference>
<dbReference type="PANTHER" id="PTHR12789">
    <property type="entry name" value="DENSITY-REGULATED PROTEIN HOMOLOG"/>
    <property type="match status" value="1"/>
</dbReference>
<dbReference type="GO" id="GO:0001731">
    <property type="term" value="P:formation of translation preinitiation complex"/>
    <property type="evidence" value="ECO:0007669"/>
    <property type="project" value="TreeGrafter"/>
</dbReference>
<dbReference type="InterPro" id="IPR005872">
    <property type="entry name" value="SUI1_arc_bac"/>
</dbReference>
<comment type="similarity">
    <text evidence="1">Belongs to the SUI1 family.</text>
</comment>
<dbReference type="OrthoDB" id="9792915at2"/>
<feature type="domain" description="SUI1" evidence="5">
    <location>
        <begin position="46"/>
        <end position="106"/>
    </location>
</feature>
<keyword evidence="6" id="KW-0396">Initiation factor</keyword>
<dbReference type="PANTHER" id="PTHR12789:SF0">
    <property type="entry name" value="DENSITY-REGULATED PROTEIN"/>
    <property type="match status" value="1"/>
</dbReference>
<dbReference type="EMBL" id="VORB01000004">
    <property type="protein sequence ID" value="TXC81356.1"/>
    <property type="molecule type" value="Genomic_DNA"/>
</dbReference>
<proteinExistence type="inferred from homology"/>
<keyword evidence="2" id="KW-0810">Translation regulation</keyword>
<name>A0A5C6VAL0_9FLAO</name>
<dbReference type="PROSITE" id="PS50296">
    <property type="entry name" value="SUI1"/>
    <property type="match status" value="1"/>
</dbReference>
<dbReference type="InterPro" id="IPR001950">
    <property type="entry name" value="SUI1"/>
</dbReference>
<dbReference type="Proteomes" id="UP000321168">
    <property type="component" value="Unassembled WGS sequence"/>
</dbReference>
<sequence>MGKSKKNRVNVVYSTNPDFDYDHDDHEEEETLPPSEQQLKVWIDKKQRAGKEASIVKGFVGSADDLKQLAKEIKQACGTGGSAKDGEIIIQGDKRDAIVNYLIKKGYKAKKAGG</sequence>
<dbReference type="RefSeq" id="WP_147014027.1">
    <property type="nucleotide sequence ID" value="NZ_VORB01000004.1"/>
</dbReference>
<evidence type="ECO:0000256" key="4">
    <source>
        <dbReference type="SAM" id="MobiDB-lite"/>
    </source>
</evidence>
<feature type="compositionally biased region" description="Acidic residues" evidence="4">
    <location>
        <begin position="19"/>
        <end position="31"/>
    </location>
</feature>
<dbReference type="PIRSF" id="PIRSF037511">
    <property type="entry name" value="Transl_init_SUI1_pro"/>
    <property type="match status" value="1"/>
</dbReference>
<gene>
    <name evidence="6" type="ORF">FRX97_04955</name>
</gene>
<feature type="region of interest" description="Disordered" evidence="4">
    <location>
        <begin position="1"/>
        <end position="34"/>
    </location>
</feature>
<evidence type="ECO:0000313" key="7">
    <source>
        <dbReference type="Proteomes" id="UP000321168"/>
    </source>
</evidence>
<dbReference type="CDD" id="cd11567">
    <property type="entry name" value="YciH_like"/>
    <property type="match status" value="1"/>
</dbReference>